<feature type="coiled-coil region" evidence="1">
    <location>
        <begin position="93"/>
        <end position="127"/>
    </location>
</feature>
<reference evidence="2 3" key="1">
    <citation type="submission" date="2017-07" db="EMBL/GenBank/DDBJ databases">
        <title>blaIMP-27 on transferable plasmids in Proteus mirabilis and Providencia rettgeri.</title>
        <authorList>
            <person name="Potter R."/>
        </authorList>
    </citation>
    <scope>NUCLEOTIDE SEQUENCE [LARGE SCALE GENOMIC DNA]</scope>
    <source>
        <strain evidence="2 3">PR1</strain>
    </source>
</reference>
<evidence type="ECO:0000313" key="2">
    <source>
        <dbReference type="EMBL" id="OZS71994.1"/>
    </source>
</evidence>
<evidence type="ECO:0000256" key="1">
    <source>
        <dbReference type="SAM" id="Coils"/>
    </source>
</evidence>
<sequence length="178" mass="20399">MADKFGLNSTERQLRDALARLVDQKPINRELKQKLKANKLKIVVSNVEKEAGLSNGSARRYPEIKALIEGAEATRVHGASNVSDNVIRSHPLHIKAKEDLDKAKKEIKKLKGEIKKKEQKLGDYKKRLKSQAVRMHEVTVAMWKHIPEECKHIELMIKMEKTGSTNNVLEFKKREKLD</sequence>
<evidence type="ECO:0000313" key="3">
    <source>
        <dbReference type="Proteomes" id="UP000216001"/>
    </source>
</evidence>
<comment type="caution">
    <text evidence="2">The sequence shown here is derived from an EMBL/GenBank/DDBJ whole genome shotgun (WGS) entry which is preliminary data.</text>
</comment>
<proteinExistence type="predicted"/>
<organism evidence="2 3">
    <name type="scientific">Providencia rettgeri</name>
    <dbReference type="NCBI Taxonomy" id="587"/>
    <lineage>
        <taxon>Bacteria</taxon>
        <taxon>Pseudomonadati</taxon>
        <taxon>Pseudomonadota</taxon>
        <taxon>Gammaproteobacteria</taxon>
        <taxon>Enterobacterales</taxon>
        <taxon>Morganellaceae</taxon>
        <taxon>Providencia</taxon>
    </lineage>
</organism>
<gene>
    <name evidence="2" type="ORF">CHI95_24205</name>
</gene>
<keyword evidence="1" id="KW-0175">Coiled coil</keyword>
<dbReference type="RefSeq" id="WP_024008855.1">
    <property type="nucleotide sequence ID" value="NZ_ABFDCF020000098.1"/>
</dbReference>
<dbReference type="EMBL" id="NOWC01000052">
    <property type="protein sequence ID" value="OZS71994.1"/>
    <property type="molecule type" value="Genomic_DNA"/>
</dbReference>
<dbReference type="AlphaFoldDB" id="A0A264VKZ6"/>
<accession>A0A264VKZ6</accession>
<dbReference type="Proteomes" id="UP000216001">
    <property type="component" value="Unassembled WGS sequence"/>
</dbReference>
<name>A0A264VKZ6_PRORE</name>
<protein>
    <submittedName>
        <fullName evidence="2">Uncharacterized protein</fullName>
    </submittedName>
</protein>